<dbReference type="SUPFAM" id="SSF53474">
    <property type="entry name" value="alpha/beta-Hydrolases"/>
    <property type="match status" value="1"/>
</dbReference>
<name>A0A7L0EX72_CORCN</name>
<dbReference type="Proteomes" id="UP000526942">
    <property type="component" value="Unassembled WGS sequence"/>
</dbReference>
<sequence length="353" mass="38211">LTMARWEILCFALCSYLGVAQAATLGVVYTEGGFVEGESKRLSLFGNYIDIFRGIPFAAPPKALEDPEPHPGWNGTLETKEYQNPCMQMTLTQTDVRGSEDCLYLNIWIPQGKSEVSTNLPVMIWIYGGAFLFGESQGTNFLNIYLYDGEEIAVRGNVIVVTINYRVGPLGFLSTGDENMPGNYGLKDQHMAIAWYLGLLRTESGQATTVAAILAGAGSPGNERAQPDERGRSSALPYRCLGFLGKDLAGGEQIFMLPANTWLADRLLFSSTSHLTSPSSSQTLVLSPAAAPLVHTLAITPVVDGDFLPDKPENLFANAADIDYIAGVNDMDGHFFAGFDLPAINRPLVKITA</sequence>
<dbReference type="EMBL" id="VXAM01000018">
    <property type="protein sequence ID" value="NXJ87866.1"/>
    <property type="molecule type" value="Genomic_DNA"/>
</dbReference>
<gene>
    <name evidence="5" type="primary">Cel</name>
    <name evidence="5" type="ORF">CORCON_R13438</name>
</gene>
<keyword evidence="2 3" id="KW-0732">Signal</keyword>
<proteinExistence type="inferred from homology"/>
<comment type="caution">
    <text evidence="5">The sequence shown here is derived from an EMBL/GenBank/DDBJ whole genome shotgun (WGS) entry which is preliminary data.</text>
</comment>
<accession>A0A7L0EX72</accession>
<dbReference type="InterPro" id="IPR002018">
    <property type="entry name" value="CarbesteraseB"/>
</dbReference>
<dbReference type="PANTHER" id="PTHR43903">
    <property type="entry name" value="NEUROLIGIN"/>
    <property type="match status" value="1"/>
</dbReference>
<evidence type="ECO:0000313" key="5">
    <source>
        <dbReference type="EMBL" id="NXJ87866.1"/>
    </source>
</evidence>
<dbReference type="OrthoDB" id="19653at2759"/>
<dbReference type="PROSITE" id="PS00941">
    <property type="entry name" value="CARBOXYLESTERASE_B_2"/>
    <property type="match status" value="1"/>
</dbReference>
<dbReference type="InterPro" id="IPR051093">
    <property type="entry name" value="Neuroligin/BSAL"/>
</dbReference>
<feature type="non-terminal residue" evidence="5">
    <location>
        <position position="353"/>
    </location>
</feature>
<feature type="domain" description="Carboxylesterase type B" evidence="4">
    <location>
        <begin position="27"/>
        <end position="195"/>
    </location>
</feature>
<feature type="chain" id="PRO_5029510536" evidence="3">
    <location>
        <begin position="23"/>
        <end position="353"/>
    </location>
</feature>
<reference evidence="5 6" key="1">
    <citation type="submission" date="2019-09" db="EMBL/GenBank/DDBJ databases">
        <title>Bird 10,000 Genomes (B10K) Project - Family phase.</title>
        <authorList>
            <person name="Zhang G."/>
        </authorList>
    </citation>
    <scope>NUCLEOTIDE SEQUENCE [LARGE SCALE GENOMIC DNA]</scope>
    <source>
        <strain evidence="5">B10K-DU-011-20</strain>
        <tissue evidence="5">Muscle</tissue>
    </source>
</reference>
<feature type="domain" description="Carboxylesterase type B" evidence="4">
    <location>
        <begin position="293"/>
        <end position="343"/>
    </location>
</feature>
<dbReference type="Gene3D" id="3.40.50.1820">
    <property type="entry name" value="alpha/beta hydrolase"/>
    <property type="match status" value="2"/>
</dbReference>
<dbReference type="InterPro" id="IPR029058">
    <property type="entry name" value="AB_hydrolase_fold"/>
</dbReference>
<evidence type="ECO:0000259" key="4">
    <source>
        <dbReference type="Pfam" id="PF00135"/>
    </source>
</evidence>
<feature type="signal peptide" evidence="3">
    <location>
        <begin position="1"/>
        <end position="22"/>
    </location>
</feature>
<dbReference type="Pfam" id="PF00135">
    <property type="entry name" value="COesterase"/>
    <property type="match status" value="2"/>
</dbReference>
<evidence type="ECO:0000256" key="1">
    <source>
        <dbReference type="ARBA" id="ARBA00005964"/>
    </source>
</evidence>
<evidence type="ECO:0000256" key="2">
    <source>
        <dbReference type="ARBA" id="ARBA00022729"/>
    </source>
</evidence>
<evidence type="ECO:0000256" key="3">
    <source>
        <dbReference type="SAM" id="SignalP"/>
    </source>
</evidence>
<comment type="similarity">
    <text evidence="1">Belongs to the type-B carboxylesterase/lipase family.</text>
</comment>
<keyword evidence="6" id="KW-1185">Reference proteome</keyword>
<feature type="non-terminal residue" evidence="5">
    <location>
        <position position="1"/>
    </location>
</feature>
<organism evidence="5 6">
    <name type="scientific">Corythaixoides concolor</name>
    <name type="common">Grey go-away-bird</name>
    <dbReference type="NCBI Taxonomy" id="103956"/>
    <lineage>
        <taxon>Eukaryota</taxon>
        <taxon>Metazoa</taxon>
        <taxon>Chordata</taxon>
        <taxon>Craniata</taxon>
        <taxon>Vertebrata</taxon>
        <taxon>Euteleostomi</taxon>
        <taxon>Archelosauria</taxon>
        <taxon>Archosauria</taxon>
        <taxon>Dinosauria</taxon>
        <taxon>Saurischia</taxon>
        <taxon>Theropoda</taxon>
        <taxon>Coelurosauria</taxon>
        <taxon>Aves</taxon>
        <taxon>Neognathae</taxon>
        <taxon>Neoaves</taxon>
        <taxon>Otidimorphae</taxon>
        <taxon>Musophagiformes</taxon>
        <taxon>Musophagidae</taxon>
        <taxon>Corythaixoides</taxon>
    </lineage>
</organism>
<protein>
    <submittedName>
        <fullName evidence="5">CEL lipase</fullName>
    </submittedName>
</protein>
<dbReference type="InterPro" id="IPR019819">
    <property type="entry name" value="Carboxylesterase_B_CS"/>
</dbReference>
<dbReference type="AlphaFoldDB" id="A0A7L0EX72"/>
<evidence type="ECO:0000313" key="6">
    <source>
        <dbReference type="Proteomes" id="UP000526942"/>
    </source>
</evidence>